<reference evidence="2 3" key="1">
    <citation type="submission" date="2018-01" db="EMBL/GenBank/DDBJ databases">
        <title>Complete genome sequence of Streptomyces lunaelactis MM109T, a Ferroverdin A producer isolated from cave moonmilk deposits.</title>
        <authorList>
            <person name="Naome A."/>
            <person name="Martinet L."/>
            <person name="Maciejewska M."/>
            <person name="Anderssen S."/>
            <person name="Adam D."/>
            <person name="Tenconi E."/>
            <person name="Deflandre B."/>
            <person name="Arguelles-Arias A."/>
            <person name="Calusinska M."/>
            <person name="Copieters W."/>
            <person name="Karim L."/>
            <person name="Hanikenne M."/>
            <person name="Baurain D."/>
            <person name="van Wezel G."/>
            <person name="Smargiasso N."/>
            <person name="de Pauw E."/>
            <person name="Delfosse P."/>
            <person name="Rigali S."/>
        </authorList>
    </citation>
    <scope>NUCLEOTIDE SEQUENCE [LARGE SCALE GENOMIC DNA]</scope>
    <source>
        <strain evidence="2 3">MM109</strain>
    </source>
</reference>
<evidence type="ECO:0000313" key="3">
    <source>
        <dbReference type="Proteomes" id="UP000244201"/>
    </source>
</evidence>
<dbReference type="EMBL" id="CP026304">
    <property type="protein sequence ID" value="AVZ77121.1"/>
    <property type="molecule type" value="Genomic_DNA"/>
</dbReference>
<proteinExistence type="predicted"/>
<name>A0A2R4TDG4_9ACTN</name>
<feature type="region of interest" description="Disordered" evidence="1">
    <location>
        <begin position="19"/>
        <end position="91"/>
    </location>
</feature>
<dbReference type="Proteomes" id="UP000244201">
    <property type="component" value="Chromosome"/>
</dbReference>
<dbReference type="AlphaFoldDB" id="A0A2R4TDG4"/>
<dbReference type="KEGG" id="slk:SLUN_38250"/>
<evidence type="ECO:0000313" key="2">
    <source>
        <dbReference type="EMBL" id="AVZ77121.1"/>
    </source>
</evidence>
<accession>A0A2R4TDG4</accession>
<organism evidence="2 3">
    <name type="scientific">Streptomyces lunaelactis</name>
    <dbReference type="NCBI Taxonomy" id="1535768"/>
    <lineage>
        <taxon>Bacteria</taxon>
        <taxon>Bacillati</taxon>
        <taxon>Actinomycetota</taxon>
        <taxon>Actinomycetes</taxon>
        <taxon>Kitasatosporales</taxon>
        <taxon>Streptomycetaceae</taxon>
        <taxon>Streptomyces</taxon>
    </lineage>
</organism>
<protein>
    <submittedName>
        <fullName evidence="2">Uncharacterized protein</fullName>
    </submittedName>
</protein>
<feature type="compositionally biased region" description="Basic and acidic residues" evidence="1">
    <location>
        <begin position="24"/>
        <end position="36"/>
    </location>
</feature>
<evidence type="ECO:0000256" key="1">
    <source>
        <dbReference type="SAM" id="MobiDB-lite"/>
    </source>
</evidence>
<keyword evidence="3" id="KW-1185">Reference proteome</keyword>
<sequence>MAQRAVEVQAALVAVNVGLGGRVPEADRGGEGRGVEGGDVGPTSVPGKEGGDRPGQLPCVGVPSGAYGMVDGRGEHRVHNGESVSALFDAP</sequence>
<gene>
    <name evidence="2" type="ORF">SLUN_38250</name>
</gene>